<feature type="region of interest" description="Disordered" evidence="7">
    <location>
        <begin position="63"/>
        <end position="106"/>
    </location>
</feature>
<feature type="compositionally biased region" description="Basic and acidic residues" evidence="7">
    <location>
        <begin position="1"/>
        <end position="13"/>
    </location>
</feature>
<dbReference type="PANTHER" id="PTHR32309:SF13">
    <property type="entry name" value="FERRIC ENTEROBACTIN TRANSPORT PROTEIN FEPE"/>
    <property type="match status" value="1"/>
</dbReference>
<keyword evidence="4 8" id="KW-1133">Transmembrane helix</keyword>
<evidence type="ECO:0000259" key="10">
    <source>
        <dbReference type="Pfam" id="PF13807"/>
    </source>
</evidence>
<dbReference type="InterPro" id="IPR050445">
    <property type="entry name" value="Bact_polysacc_biosynth/exp"/>
</dbReference>
<dbReference type="GO" id="GO:0005886">
    <property type="term" value="C:plasma membrane"/>
    <property type="evidence" value="ECO:0007669"/>
    <property type="project" value="UniProtKB-SubCell"/>
</dbReference>
<dbReference type="EMBL" id="DSKI01000543">
    <property type="protein sequence ID" value="HEB44092.1"/>
    <property type="molecule type" value="Genomic_DNA"/>
</dbReference>
<dbReference type="InterPro" id="IPR003856">
    <property type="entry name" value="LPS_length_determ_N"/>
</dbReference>
<evidence type="ECO:0000313" key="11">
    <source>
        <dbReference type="EMBL" id="HEB44092.1"/>
    </source>
</evidence>
<dbReference type="Pfam" id="PF02706">
    <property type="entry name" value="Wzz"/>
    <property type="match status" value="1"/>
</dbReference>
<proteinExistence type="predicted"/>
<evidence type="ECO:0000259" key="9">
    <source>
        <dbReference type="Pfam" id="PF02706"/>
    </source>
</evidence>
<keyword evidence="3 8" id="KW-0812">Transmembrane</keyword>
<dbReference type="AlphaFoldDB" id="A0A7C1P8S0"/>
<feature type="domain" description="Polysaccharide chain length determinant N-terminal" evidence="9">
    <location>
        <begin position="119"/>
        <end position="204"/>
    </location>
</feature>
<comment type="subcellular location">
    <subcellularLocation>
        <location evidence="1">Cell membrane</location>
        <topology evidence="1">Multi-pass membrane protein</topology>
    </subcellularLocation>
</comment>
<sequence length="564" mass="62220">MYLRDDRTSHGGKEPGAAGAERPSCHAADTRGGRPSLRDMLERHDDYLDFLRARVSMLEGQVNSMEVGETRPPAPSAIPAQEPDAEIATDPRQDRNRDGNAVPRDEAEWKPLVDPFMVIDILKRSHRILIASTVIGGLFGAAYAMTLPKLWVASSDILVDPRQIRTVGDQLTTDQLPTDASLAVVESQARIVKSNSVLLKVIEQADLKQDPEFNGTLKPSGLSAFWPSASQADAQNVETRVLNHLYEVINVNRDQKTFIFSISAETRDPEKSARLANIVSSVFQRELASMQSDAVRRTSDELSSRLADLRMKLEEAEKAAESFRNSNDLVNVDGRPIVDNDLKLLNERLSSLRVETAGLRAKITSIAKMAASSGGELALPEDVSSDTIAVLRTRYADLRKELESIAARYGPQHPRYVEARSQASGMLNQIREELGRIRSALQVELDRSLQQEVALTSRLRELKDTQASNNDSLVTLRELEREAAARRSVYESFLLRTRETGEQEAITLANVQVLSEARPPLDPAGPSRKVIALGGLIAGFGIGILLALGLNLTKLRKRREDAEV</sequence>
<feature type="transmembrane region" description="Helical" evidence="8">
    <location>
        <begin position="530"/>
        <end position="550"/>
    </location>
</feature>
<feature type="transmembrane region" description="Helical" evidence="8">
    <location>
        <begin position="128"/>
        <end position="145"/>
    </location>
</feature>
<dbReference type="Pfam" id="PF13807">
    <property type="entry name" value="GNVR"/>
    <property type="match status" value="1"/>
</dbReference>
<gene>
    <name evidence="11" type="ORF">ENP70_10460</name>
</gene>
<evidence type="ECO:0000256" key="4">
    <source>
        <dbReference type="ARBA" id="ARBA00022989"/>
    </source>
</evidence>
<evidence type="ECO:0000256" key="7">
    <source>
        <dbReference type="SAM" id="MobiDB-lite"/>
    </source>
</evidence>
<evidence type="ECO:0000256" key="6">
    <source>
        <dbReference type="SAM" id="Coils"/>
    </source>
</evidence>
<evidence type="ECO:0000256" key="8">
    <source>
        <dbReference type="SAM" id="Phobius"/>
    </source>
</evidence>
<comment type="caution">
    <text evidence="11">The sequence shown here is derived from an EMBL/GenBank/DDBJ whole genome shotgun (WGS) entry which is preliminary data.</text>
</comment>
<keyword evidence="6" id="KW-0175">Coiled coil</keyword>
<dbReference type="InterPro" id="IPR032807">
    <property type="entry name" value="GNVR"/>
</dbReference>
<keyword evidence="5 8" id="KW-0472">Membrane</keyword>
<feature type="compositionally biased region" description="Basic and acidic residues" evidence="7">
    <location>
        <begin position="89"/>
        <end position="106"/>
    </location>
</feature>
<dbReference type="PANTHER" id="PTHR32309">
    <property type="entry name" value="TYROSINE-PROTEIN KINASE"/>
    <property type="match status" value="1"/>
</dbReference>
<feature type="compositionally biased region" description="Basic and acidic residues" evidence="7">
    <location>
        <begin position="28"/>
        <end position="37"/>
    </location>
</feature>
<evidence type="ECO:0000256" key="1">
    <source>
        <dbReference type="ARBA" id="ARBA00004651"/>
    </source>
</evidence>
<evidence type="ECO:0000256" key="2">
    <source>
        <dbReference type="ARBA" id="ARBA00022475"/>
    </source>
</evidence>
<evidence type="ECO:0000256" key="5">
    <source>
        <dbReference type="ARBA" id="ARBA00023136"/>
    </source>
</evidence>
<feature type="region of interest" description="Disordered" evidence="7">
    <location>
        <begin position="1"/>
        <end position="37"/>
    </location>
</feature>
<protein>
    <submittedName>
        <fullName evidence="11">Chain-length determining protein</fullName>
    </submittedName>
</protein>
<feature type="coiled-coil region" evidence="6">
    <location>
        <begin position="299"/>
        <end position="326"/>
    </location>
</feature>
<accession>A0A7C1P8S0</accession>
<organism evidence="11">
    <name type="scientific">Agrobacterium albertimagni</name>
    <dbReference type="NCBI Taxonomy" id="147266"/>
    <lineage>
        <taxon>Bacteria</taxon>
        <taxon>Pseudomonadati</taxon>
        <taxon>Pseudomonadota</taxon>
        <taxon>Alphaproteobacteria</taxon>
        <taxon>Hyphomicrobiales</taxon>
        <taxon>Rhizobiaceae</taxon>
        <taxon>Rhizobium/Agrobacterium group</taxon>
        <taxon>Agrobacterium</taxon>
    </lineage>
</organism>
<feature type="domain" description="Tyrosine-protein kinase G-rich" evidence="10">
    <location>
        <begin position="478"/>
        <end position="548"/>
    </location>
</feature>
<keyword evidence="2" id="KW-1003">Cell membrane</keyword>
<evidence type="ECO:0000256" key="3">
    <source>
        <dbReference type="ARBA" id="ARBA00022692"/>
    </source>
</evidence>
<reference evidence="11" key="1">
    <citation type="journal article" date="2020" name="mSystems">
        <title>Genome- and Community-Level Interaction Insights into Carbon Utilization and Element Cycling Functions of Hydrothermarchaeota in Hydrothermal Sediment.</title>
        <authorList>
            <person name="Zhou Z."/>
            <person name="Liu Y."/>
            <person name="Xu W."/>
            <person name="Pan J."/>
            <person name="Luo Z.H."/>
            <person name="Li M."/>
        </authorList>
    </citation>
    <scope>NUCLEOTIDE SEQUENCE [LARGE SCALE GENOMIC DNA]</scope>
    <source>
        <strain evidence="11">SpSt-243</strain>
    </source>
</reference>
<name>A0A7C1P8S0_9HYPH</name>
<dbReference type="GO" id="GO:0004713">
    <property type="term" value="F:protein tyrosine kinase activity"/>
    <property type="evidence" value="ECO:0007669"/>
    <property type="project" value="TreeGrafter"/>
</dbReference>